<name>A0A411HPS3_9GAMM</name>
<dbReference type="PANTHER" id="PTHR43767">
    <property type="entry name" value="LONG-CHAIN-FATTY-ACID--COA LIGASE"/>
    <property type="match status" value="1"/>
</dbReference>
<dbReference type="Gene3D" id="3.30.300.30">
    <property type="match status" value="1"/>
</dbReference>
<keyword evidence="4" id="KW-1185">Reference proteome</keyword>
<dbReference type="PROSITE" id="PS00455">
    <property type="entry name" value="AMP_BINDING"/>
    <property type="match status" value="1"/>
</dbReference>
<sequence length="464" mass="50019">MSAVVDNRAPDTAGKLLPLLHADHATQVFAWHGNESVSCTDFLAHVRQVAALLPDLVYAANLCEDRYHFIVAFCAVALRGQINLLPPSRAPQAVAQVMQAHADGYVIGDCAVACAAAQRRFILPELRAGAGEEVLHIPQLRHAQIVAIGYTSGSTGAPKPNPKTWGSLSASTALNAELLQDICCSEAGTRASIVATVPAQHMYGLEMSVLQPLLGDMAVHSARPLFPVDIVHALLEVPSQRLLVTTPVHLRALLRSGETLPELAAIVSATAPMPTELAIEAEQRYGAPVIEVFGSTESCVIAHRRAARDEPWQLYADVELKRQPDGTLVNAPYFTAPVLLADIVELLPERRFVLSGRNSDLLEIAGKRASLGDLTRCLLGLRGVVDGVVFQLEPDPQTGLARIAALVIAPGRSERELVDELRHSTDPVFLPRPLRCVENLPRNEAGKLPREALLAALENCARRI</sequence>
<dbReference type="Gene3D" id="3.40.50.12780">
    <property type="entry name" value="N-terminal domain of ligase-like"/>
    <property type="match status" value="1"/>
</dbReference>
<dbReference type="EMBL" id="CP035704">
    <property type="protein sequence ID" value="QBB72462.1"/>
    <property type="molecule type" value="Genomic_DNA"/>
</dbReference>
<evidence type="ECO:0000259" key="2">
    <source>
        <dbReference type="Pfam" id="PF00501"/>
    </source>
</evidence>
<keyword evidence="1 3" id="KW-0436">Ligase</keyword>
<reference evidence="3 4" key="1">
    <citation type="submission" date="2019-01" db="EMBL/GenBank/DDBJ databases">
        <title>Pseudolysobacter antarctica gen. nov., sp. nov., isolated from Fildes Peninsula, Antarctica.</title>
        <authorList>
            <person name="Wei Z."/>
            <person name="Peng F."/>
        </authorList>
    </citation>
    <scope>NUCLEOTIDE SEQUENCE [LARGE SCALE GENOMIC DNA]</scope>
    <source>
        <strain evidence="3 4">AQ6-296</strain>
    </source>
</reference>
<feature type="domain" description="AMP-dependent synthetase/ligase" evidence="2">
    <location>
        <begin position="29"/>
        <end position="312"/>
    </location>
</feature>
<evidence type="ECO:0000256" key="1">
    <source>
        <dbReference type="ARBA" id="ARBA00022598"/>
    </source>
</evidence>
<dbReference type="KEGG" id="xbc:ELE36_19990"/>
<dbReference type="InterPro" id="IPR050237">
    <property type="entry name" value="ATP-dep_AMP-bd_enzyme"/>
</dbReference>
<evidence type="ECO:0000313" key="4">
    <source>
        <dbReference type="Proteomes" id="UP000291562"/>
    </source>
</evidence>
<dbReference type="OrthoDB" id="9787658at2"/>
<evidence type="ECO:0000313" key="3">
    <source>
        <dbReference type="EMBL" id="QBB72462.1"/>
    </source>
</evidence>
<dbReference type="InterPro" id="IPR042099">
    <property type="entry name" value="ANL_N_sf"/>
</dbReference>
<dbReference type="Pfam" id="PF00501">
    <property type="entry name" value="AMP-binding"/>
    <property type="match status" value="1"/>
</dbReference>
<dbReference type="GO" id="GO:0016874">
    <property type="term" value="F:ligase activity"/>
    <property type="evidence" value="ECO:0007669"/>
    <property type="project" value="UniProtKB-KW"/>
</dbReference>
<dbReference type="AlphaFoldDB" id="A0A411HPS3"/>
<dbReference type="PANTHER" id="PTHR43767:SF8">
    <property type="entry name" value="LONG-CHAIN-FATTY-ACID--COA LIGASE"/>
    <property type="match status" value="1"/>
</dbReference>
<gene>
    <name evidence="3" type="ORF">ELE36_19990</name>
</gene>
<proteinExistence type="predicted"/>
<dbReference type="InterPro" id="IPR000873">
    <property type="entry name" value="AMP-dep_synth/lig_dom"/>
</dbReference>
<dbReference type="SUPFAM" id="SSF56801">
    <property type="entry name" value="Acetyl-CoA synthetase-like"/>
    <property type="match status" value="1"/>
</dbReference>
<accession>A0A411HPS3</accession>
<dbReference type="InterPro" id="IPR020845">
    <property type="entry name" value="AMP-binding_CS"/>
</dbReference>
<protein>
    <submittedName>
        <fullName evidence="3">AMP-ligase</fullName>
    </submittedName>
</protein>
<dbReference type="Proteomes" id="UP000291562">
    <property type="component" value="Chromosome"/>
</dbReference>
<organism evidence="3 4">
    <name type="scientific">Pseudolysobacter antarcticus</name>
    <dbReference type="NCBI Taxonomy" id="2511995"/>
    <lineage>
        <taxon>Bacteria</taxon>
        <taxon>Pseudomonadati</taxon>
        <taxon>Pseudomonadota</taxon>
        <taxon>Gammaproteobacteria</taxon>
        <taxon>Lysobacterales</taxon>
        <taxon>Rhodanobacteraceae</taxon>
        <taxon>Pseudolysobacter</taxon>
    </lineage>
</organism>
<dbReference type="RefSeq" id="WP_129836441.1">
    <property type="nucleotide sequence ID" value="NZ_CP035704.1"/>
</dbReference>
<dbReference type="InterPro" id="IPR045851">
    <property type="entry name" value="AMP-bd_C_sf"/>
</dbReference>